<reference evidence="1" key="2">
    <citation type="submission" date="2016-06" db="EMBL/GenBank/DDBJ databases">
        <title>The genome of a short-lived fish provides insights into sex chromosome evolution and the genetic control of aging.</title>
        <authorList>
            <person name="Reichwald K."/>
            <person name="Felder M."/>
            <person name="Petzold A."/>
            <person name="Koch P."/>
            <person name="Groth M."/>
            <person name="Platzer M."/>
        </authorList>
    </citation>
    <scope>NUCLEOTIDE SEQUENCE</scope>
    <source>
        <tissue evidence="1">Brain</tissue>
    </source>
</reference>
<organism evidence="1">
    <name type="scientific">Nothobranchius furzeri</name>
    <name type="common">Turquoise killifish</name>
    <dbReference type="NCBI Taxonomy" id="105023"/>
    <lineage>
        <taxon>Eukaryota</taxon>
        <taxon>Metazoa</taxon>
        <taxon>Chordata</taxon>
        <taxon>Craniata</taxon>
        <taxon>Vertebrata</taxon>
        <taxon>Euteleostomi</taxon>
        <taxon>Actinopterygii</taxon>
        <taxon>Neopterygii</taxon>
        <taxon>Teleostei</taxon>
        <taxon>Neoteleostei</taxon>
        <taxon>Acanthomorphata</taxon>
        <taxon>Ovalentaria</taxon>
        <taxon>Atherinomorphae</taxon>
        <taxon>Cyprinodontiformes</taxon>
        <taxon>Nothobranchiidae</taxon>
        <taxon>Nothobranchius</taxon>
    </lineage>
</organism>
<name>A0A1A8VGY7_NOTFU</name>
<proteinExistence type="predicted"/>
<reference evidence="1" key="1">
    <citation type="submission" date="2016-05" db="EMBL/GenBank/DDBJ databases">
        <authorList>
            <person name="Lavstsen T."/>
            <person name="Jespersen J.S."/>
        </authorList>
    </citation>
    <scope>NUCLEOTIDE SEQUENCE</scope>
    <source>
        <tissue evidence="1">Brain</tissue>
    </source>
</reference>
<dbReference type="EMBL" id="HAEJ01017981">
    <property type="protein sequence ID" value="SBS58438.1"/>
    <property type="molecule type" value="Transcribed_RNA"/>
</dbReference>
<gene>
    <name evidence="1" type="primary">Nfu_g_1_023769</name>
</gene>
<sequence length="31" mass="3562">SVREVGDKGCRQNSDQRWTMSHAPCRMPCLL</sequence>
<protein>
    <submittedName>
        <fullName evidence="1">Uncharacterized protein</fullName>
    </submittedName>
</protein>
<dbReference type="AlphaFoldDB" id="A0A1A8VGY7"/>
<feature type="non-terminal residue" evidence="1">
    <location>
        <position position="1"/>
    </location>
</feature>
<evidence type="ECO:0000313" key="1">
    <source>
        <dbReference type="EMBL" id="SBS58438.1"/>
    </source>
</evidence>
<accession>A0A1A8VGY7</accession>